<dbReference type="Proteomes" id="UP000322997">
    <property type="component" value="Unassembled WGS sequence"/>
</dbReference>
<dbReference type="PANTHER" id="PTHR37305:SF1">
    <property type="entry name" value="MEMBRANE PROTEIN"/>
    <property type="match status" value="1"/>
</dbReference>
<evidence type="ECO:0000256" key="1">
    <source>
        <dbReference type="SAM" id="Phobius"/>
    </source>
</evidence>
<dbReference type="RefSeq" id="WP_148984835.1">
    <property type="nucleotide sequence ID" value="NZ_JBNILK010000003.1"/>
</dbReference>
<dbReference type="PANTHER" id="PTHR37305">
    <property type="entry name" value="INTEGRAL MEMBRANE PROTEIN-RELATED"/>
    <property type="match status" value="1"/>
</dbReference>
<feature type="transmembrane region" description="Helical" evidence="1">
    <location>
        <begin position="149"/>
        <end position="169"/>
    </location>
</feature>
<evidence type="ECO:0000313" key="3">
    <source>
        <dbReference type="Proteomes" id="UP000322997"/>
    </source>
</evidence>
<comment type="caution">
    <text evidence="2">The sequence shown here is derived from an EMBL/GenBank/DDBJ whole genome shotgun (WGS) entry which is preliminary data.</text>
</comment>
<evidence type="ECO:0000313" key="2">
    <source>
        <dbReference type="EMBL" id="TYS54689.1"/>
    </source>
</evidence>
<accession>A0A5D4RVB5</accession>
<organism evidence="2 3">
    <name type="scientific">Rossellomorea marisflavi</name>
    <dbReference type="NCBI Taxonomy" id="189381"/>
    <lineage>
        <taxon>Bacteria</taxon>
        <taxon>Bacillati</taxon>
        <taxon>Bacillota</taxon>
        <taxon>Bacilli</taxon>
        <taxon>Bacillales</taxon>
        <taxon>Bacillaceae</taxon>
        <taxon>Rossellomorea</taxon>
    </lineage>
</organism>
<keyword evidence="1" id="KW-0472">Membrane</keyword>
<dbReference type="EMBL" id="VTEQ01000002">
    <property type="protein sequence ID" value="TYS54689.1"/>
    <property type="molecule type" value="Genomic_DNA"/>
</dbReference>
<feature type="transmembrane region" description="Helical" evidence="1">
    <location>
        <begin position="206"/>
        <end position="225"/>
    </location>
</feature>
<keyword evidence="1" id="KW-1133">Transmembrane helix</keyword>
<keyword evidence="1" id="KW-0812">Transmembrane</keyword>
<gene>
    <name evidence="2" type="ORF">FZC83_07005</name>
</gene>
<proteinExistence type="predicted"/>
<feature type="transmembrane region" description="Helical" evidence="1">
    <location>
        <begin position="59"/>
        <end position="78"/>
    </location>
</feature>
<dbReference type="Pfam" id="PF12730">
    <property type="entry name" value="ABC2_membrane_4"/>
    <property type="match status" value="1"/>
</dbReference>
<feature type="transmembrane region" description="Helical" evidence="1">
    <location>
        <begin position="21"/>
        <end position="39"/>
    </location>
</feature>
<feature type="transmembrane region" description="Helical" evidence="1">
    <location>
        <begin position="104"/>
        <end position="129"/>
    </location>
</feature>
<protein>
    <submittedName>
        <fullName evidence="2">ABC transporter permease</fullName>
    </submittedName>
</protein>
<feature type="transmembrane region" description="Helical" evidence="1">
    <location>
        <begin position="176"/>
        <end position="194"/>
    </location>
</feature>
<name>A0A5D4RVB5_9BACI</name>
<reference evidence="2 3" key="1">
    <citation type="submission" date="2019-08" db="EMBL/GenBank/DDBJ databases">
        <title>Bacillus genomes from the desert of Cuatro Cienegas, Coahuila.</title>
        <authorList>
            <person name="Olmedo-Alvarez G."/>
        </authorList>
    </citation>
    <scope>NUCLEOTIDE SEQUENCE [LARGE SCALE GENOMIC DNA]</scope>
    <source>
        <strain evidence="2 3">CH108_3D</strain>
    </source>
</reference>
<sequence length="233" mass="25843">MLNLMKLEWTKNRLYQYWKGVLVSIILIFAAMALMGIGSNGEKEAMFPDYEAYESLAGIFVRIVFMIYTSVVLSKVMIEEFRNKTIQLLFTYPTERKKILRAKLLVVFGFCFVTTATASIAIALLTVGLNPMLEIFPGQVTFQDIAGDIPGMLLMAFMMGGVSLIPLFFGMRKKSTATTITSAVLIGFLINATVSDGSNQTSLFQFIGVPVGMCLIGFGIAFLSYRRIEKADL</sequence>
<dbReference type="AlphaFoldDB" id="A0A5D4RVB5"/>